<evidence type="ECO:0000256" key="1">
    <source>
        <dbReference type="SAM" id="SignalP"/>
    </source>
</evidence>
<organism evidence="2 3">
    <name type="scientific">Calycomorphotria hydatis</name>
    <dbReference type="NCBI Taxonomy" id="2528027"/>
    <lineage>
        <taxon>Bacteria</taxon>
        <taxon>Pseudomonadati</taxon>
        <taxon>Planctomycetota</taxon>
        <taxon>Planctomycetia</taxon>
        <taxon>Planctomycetales</taxon>
        <taxon>Planctomycetaceae</taxon>
        <taxon>Calycomorphotria</taxon>
    </lineage>
</organism>
<name>A0A517T792_9PLAN</name>
<feature type="chain" id="PRO_5022013397" description="3-keto-disaccharide hydrolase domain-containing protein" evidence="1">
    <location>
        <begin position="22"/>
        <end position="256"/>
    </location>
</feature>
<sequence precursor="true">MKIRYLAFAVLMALFLSPVDAEEKNSLICYEDFSDFDTVAEEWRPYVKMADGKWARGFEDLAASQPAGREAWWVLEDGVMRGQNFPDEDHPLGLGRPKPLPKSLEKTGMRVSWRVKVQPTSEGTLRVFGKSAGVIPDEKTDNNVTAVVVSTDGLKLWKGRRFLVEDVADKADRKFSNSKFDKESDVVVAPDVWHDLSLELQQNHAKVYFDGELAIDTELPTAQPFLRVGVQVNGDKKSVGVVWWDDIRIESLPSAE</sequence>
<reference evidence="2 3" key="1">
    <citation type="submission" date="2019-02" db="EMBL/GenBank/DDBJ databases">
        <title>Deep-cultivation of Planctomycetes and their phenomic and genomic characterization uncovers novel biology.</title>
        <authorList>
            <person name="Wiegand S."/>
            <person name="Jogler M."/>
            <person name="Boedeker C."/>
            <person name="Pinto D."/>
            <person name="Vollmers J."/>
            <person name="Rivas-Marin E."/>
            <person name="Kohn T."/>
            <person name="Peeters S.H."/>
            <person name="Heuer A."/>
            <person name="Rast P."/>
            <person name="Oberbeckmann S."/>
            <person name="Bunk B."/>
            <person name="Jeske O."/>
            <person name="Meyerdierks A."/>
            <person name="Storesund J.E."/>
            <person name="Kallscheuer N."/>
            <person name="Luecker S."/>
            <person name="Lage O.M."/>
            <person name="Pohl T."/>
            <person name="Merkel B.J."/>
            <person name="Hornburger P."/>
            <person name="Mueller R.-W."/>
            <person name="Bruemmer F."/>
            <person name="Labrenz M."/>
            <person name="Spormann A.M."/>
            <person name="Op den Camp H."/>
            <person name="Overmann J."/>
            <person name="Amann R."/>
            <person name="Jetten M.S.M."/>
            <person name="Mascher T."/>
            <person name="Medema M.H."/>
            <person name="Devos D.P."/>
            <person name="Kaster A.-K."/>
            <person name="Ovreas L."/>
            <person name="Rohde M."/>
            <person name="Galperin M.Y."/>
            <person name="Jogler C."/>
        </authorList>
    </citation>
    <scope>NUCLEOTIDE SEQUENCE [LARGE SCALE GENOMIC DNA]</scope>
    <source>
        <strain evidence="2 3">V22</strain>
    </source>
</reference>
<evidence type="ECO:0000313" key="2">
    <source>
        <dbReference type="EMBL" id="QDT64242.1"/>
    </source>
</evidence>
<dbReference type="KEGG" id="chya:V22_14730"/>
<dbReference type="AlphaFoldDB" id="A0A517T792"/>
<accession>A0A517T792</accession>
<protein>
    <recommendedName>
        <fullName evidence="4">3-keto-disaccharide hydrolase domain-containing protein</fullName>
    </recommendedName>
</protein>
<proteinExistence type="predicted"/>
<dbReference type="Gene3D" id="2.60.120.560">
    <property type="entry name" value="Exo-inulinase, domain 1"/>
    <property type="match status" value="1"/>
</dbReference>
<keyword evidence="3" id="KW-1185">Reference proteome</keyword>
<dbReference type="EMBL" id="CP036316">
    <property type="protein sequence ID" value="QDT64242.1"/>
    <property type="molecule type" value="Genomic_DNA"/>
</dbReference>
<keyword evidence="1" id="KW-0732">Signal</keyword>
<evidence type="ECO:0000313" key="3">
    <source>
        <dbReference type="Proteomes" id="UP000319976"/>
    </source>
</evidence>
<dbReference type="Proteomes" id="UP000319976">
    <property type="component" value="Chromosome"/>
</dbReference>
<feature type="signal peptide" evidence="1">
    <location>
        <begin position="1"/>
        <end position="21"/>
    </location>
</feature>
<dbReference type="RefSeq" id="WP_145261236.1">
    <property type="nucleotide sequence ID" value="NZ_CP036316.1"/>
</dbReference>
<gene>
    <name evidence="2" type="ORF">V22_14730</name>
</gene>
<evidence type="ECO:0008006" key="4">
    <source>
        <dbReference type="Google" id="ProtNLM"/>
    </source>
</evidence>